<dbReference type="HOGENOM" id="CLU_035509_1_6_1"/>
<dbReference type="EMBL" id="HE796898">
    <property type="protein sequence ID" value="CCL98756.1"/>
    <property type="molecule type" value="Genomic_DNA"/>
</dbReference>
<accession>J4I842</accession>
<dbReference type="Pfam" id="PF20151">
    <property type="entry name" value="DUF6533"/>
    <property type="match status" value="1"/>
</dbReference>
<dbReference type="RefSeq" id="XP_012178039.1">
    <property type="nucleotide sequence ID" value="XM_012322649.1"/>
</dbReference>
<keyword evidence="1" id="KW-0472">Membrane</keyword>
<sequence length="311" mass="34819">MSTAPGITDNIPAFLATHYMSGVALTISLWDHFLNVDQEIELVWRQSWSVLQTVVLVNRYGGEVSLLFIAYTMAGFGAPLTASMLVPGIKKKIHELIHVLVAAGSLLYSVSTGLLQVPFTLLLRATLLWDNKRSIKYALICGFAIGLSISITFASLVEREIQSGMDVLNSRGSRTCIIESSSWNSQYAIYYAGVWGGMLFYDIYVMTLLIINALNRPRRHNSKIMVDLYKDGALTFLAFFTLRLVQFIPSVFGNLSVVFLTPLTAWSLDSVLGYHFLLRMKRVEVASRCGWRPVVNEHSVFVMEEIEVDCV</sequence>
<dbReference type="InterPro" id="IPR045340">
    <property type="entry name" value="DUF6533"/>
</dbReference>
<feature type="transmembrane region" description="Helical" evidence="1">
    <location>
        <begin position="258"/>
        <end position="278"/>
    </location>
</feature>
<dbReference type="Proteomes" id="UP000006352">
    <property type="component" value="Unassembled WGS sequence"/>
</dbReference>
<feature type="transmembrane region" description="Helical" evidence="1">
    <location>
        <begin position="97"/>
        <end position="123"/>
    </location>
</feature>
<dbReference type="GeneID" id="24093667"/>
<keyword evidence="1" id="KW-1133">Transmembrane helix</keyword>
<feature type="domain" description="DUF6533" evidence="2">
    <location>
        <begin position="19"/>
        <end position="62"/>
    </location>
</feature>
<evidence type="ECO:0000259" key="2">
    <source>
        <dbReference type="Pfam" id="PF20151"/>
    </source>
</evidence>
<organism evidence="3 4">
    <name type="scientific">Fibroporia radiculosa</name>
    <dbReference type="NCBI Taxonomy" id="599839"/>
    <lineage>
        <taxon>Eukaryota</taxon>
        <taxon>Fungi</taxon>
        <taxon>Dikarya</taxon>
        <taxon>Basidiomycota</taxon>
        <taxon>Agaricomycotina</taxon>
        <taxon>Agaricomycetes</taxon>
        <taxon>Polyporales</taxon>
        <taxon>Fibroporiaceae</taxon>
        <taxon>Fibroporia</taxon>
    </lineage>
</organism>
<evidence type="ECO:0000313" key="3">
    <source>
        <dbReference type="EMBL" id="CCL98756.1"/>
    </source>
</evidence>
<evidence type="ECO:0000313" key="4">
    <source>
        <dbReference type="Proteomes" id="UP000006352"/>
    </source>
</evidence>
<keyword evidence="1" id="KW-0812">Transmembrane</keyword>
<dbReference type="AlphaFoldDB" id="J4I842"/>
<feature type="transmembrane region" description="Helical" evidence="1">
    <location>
        <begin position="135"/>
        <end position="157"/>
    </location>
</feature>
<feature type="transmembrane region" description="Helical" evidence="1">
    <location>
        <begin position="66"/>
        <end position="85"/>
    </location>
</feature>
<proteinExistence type="predicted"/>
<reference evidence="3 4" key="1">
    <citation type="journal article" date="2012" name="Appl. Environ. Microbiol.">
        <title>Short-read sequencing for genomic analysis of the brown rot fungus Fibroporia radiculosa.</title>
        <authorList>
            <person name="Tang J.D."/>
            <person name="Perkins A.D."/>
            <person name="Sonstegard T.S."/>
            <person name="Schroeder S.G."/>
            <person name="Burgess S.C."/>
            <person name="Diehl S.V."/>
        </authorList>
    </citation>
    <scope>NUCLEOTIDE SEQUENCE [LARGE SCALE GENOMIC DNA]</scope>
    <source>
        <strain evidence="3 4">TFFH 294</strain>
    </source>
</reference>
<gene>
    <name evidence="3" type="ORF">FIBRA_00761</name>
</gene>
<dbReference type="OrthoDB" id="2769707at2759"/>
<dbReference type="InParanoid" id="J4I842"/>
<keyword evidence="4" id="KW-1185">Reference proteome</keyword>
<feature type="transmembrane region" description="Helical" evidence="1">
    <location>
        <begin position="188"/>
        <end position="211"/>
    </location>
</feature>
<name>J4I842_9APHY</name>
<evidence type="ECO:0000256" key="1">
    <source>
        <dbReference type="SAM" id="Phobius"/>
    </source>
</evidence>
<protein>
    <recommendedName>
        <fullName evidence="2">DUF6533 domain-containing protein</fullName>
    </recommendedName>
</protein>
<feature type="transmembrane region" description="Helical" evidence="1">
    <location>
        <begin position="232"/>
        <end position="252"/>
    </location>
</feature>